<accession>E1Y9N4</accession>
<dbReference type="PANTHER" id="PTHR30547:SF5">
    <property type="entry name" value="NUCLEASE YHCG-RELATED"/>
    <property type="match status" value="1"/>
</dbReference>
<protein>
    <recommendedName>
        <fullName evidence="1">YhcG N-terminal domain-containing protein</fullName>
    </recommendedName>
</protein>
<dbReference type="PANTHER" id="PTHR30547">
    <property type="entry name" value="UNCHARACTERIZED PROTEIN YHCG-RELATED"/>
    <property type="match status" value="1"/>
</dbReference>
<reference evidence="2" key="1">
    <citation type="journal article" date="2011" name="Environ. Microbiol.">
        <title>Genomic insights into the metabolic potential of the polycyclic aromatic hydrocarbon degrading sulfate-reducing Deltaproteobacterium N47.</title>
        <authorList>
            <person name="Bergmann F."/>
            <person name="Selesi D."/>
            <person name="Weinmaier T."/>
            <person name="Tischler P."/>
            <person name="Rattei T."/>
            <person name="Meckenstock R.U."/>
        </authorList>
    </citation>
    <scope>NUCLEOTIDE SEQUENCE</scope>
</reference>
<proteinExistence type="predicted"/>
<dbReference type="InterPro" id="IPR053148">
    <property type="entry name" value="PD-DEXK-like_domain"/>
</dbReference>
<gene>
    <name evidence="2" type="ORF">N47_I06980</name>
</gene>
<dbReference type="Pfam" id="PF17761">
    <property type="entry name" value="DUF1016_N"/>
    <property type="match status" value="1"/>
</dbReference>
<evidence type="ECO:0000259" key="1">
    <source>
        <dbReference type="Pfam" id="PF17761"/>
    </source>
</evidence>
<evidence type="ECO:0000313" key="2">
    <source>
        <dbReference type="EMBL" id="CBX27278.1"/>
    </source>
</evidence>
<name>E1Y9N4_9BACT</name>
<organism evidence="2">
    <name type="scientific">uncultured Desulfobacterium sp</name>
    <dbReference type="NCBI Taxonomy" id="201089"/>
    <lineage>
        <taxon>Bacteria</taxon>
        <taxon>Pseudomonadati</taxon>
        <taxon>Thermodesulfobacteriota</taxon>
        <taxon>Desulfobacteria</taxon>
        <taxon>Desulfobacterales</taxon>
        <taxon>Desulfobacteriaceae</taxon>
        <taxon>Desulfobacterium</taxon>
        <taxon>environmental samples</taxon>
    </lineage>
</organism>
<sequence length="108" mass="13110">MQNMRQFYLTYSIYETTSRKFALSWSRYLKLMRIENPDERKFYEIECYQNNWSLKELQRQFDAALYERLALSRDKDAVRQLSLQGQIVAKPEDAIKEPYVFLCNPMFS</sequence>
<feature type="domain" description="YhcG N-terminal" evidence="1">
    <location>
        <begin position="2"/>
        <end position="68"/>
    </location>
</feature>
<dbReference type="InterPro" id="IPR041527">
    <property type="entry name" value="YhcG_N"/>
</dbReference>
<dbReference type="EMBL" id="FR695865">
    <property type="protein sequence ID" value="CBX27278.1"/>
    <property type="molecule type" value="Genomic_DNA"/>
</dbReference>
<dbReference type="AlphaFoldDB" id="E1Y9N4"/>